<sequence>MTDGYSGSDLKNLCVTAAHRPIKEILEKEKKVGIVERAAALAEGKPPPPLSGSADIRSLNMDDFKYAHERVCASVSSESVNMTELLQWNELYGEGGSRRKKALSYFM</sequence>
<reference evidence="4 5" key="1">
    <citation type="journal article" date="2019" name="Genome Biol. Evol.">
        <title>Insights into the evolution of the New World diploid cottons (Gossypium, subgenus Houzingenia) based on genome sequencing.</title>
        <authorList>
            <person name="Grover C.E."/>
            <person name="Arick M.A. 2nd"/>
            <person name="Thrash A."/>
            <person name="Conover J.L."/>
            <person name="Sanders W.S."/>
            <person name="Peterson D.G."/>
            <person name="Frelichowski J.E."/>
            <person name="Scheffler J.A."/>
            <person name="Scheffler B.E."/>
            <person name="Wendel J.F."/>
        </authorList>
    </citation>
    <scope>NUCLEOTIDE SEQUENCE [LARGE SCALE GENOMIC DNA]</scope>
    <source>
        <strain evidence="4">8</strain>
        <tissue evidence="4">Leaf</tissue>
    </source>
</reference>
<dbReference type="InterPro" id="IPR041569">
    <property type="entry name" value="AAA_lid_3"/>
</dbReference>
<keyword evidence="2" id="KW-0067">ATP-binding</keyword>
<dbReference type="Proteomes" id="UP000593578">
    <property type="component" value="Unassembled WGS sequence"/>
</dbReference>
<dbReference type="Gene3D" id="1.10.8.60">
    <property type="match status" value="1"/>
</dbReference>
<protein>
    <recommendedName>
        <fullName evidence="3">AAA ATPase AAA+ lid domain-containing protein</fullName>
    </recommendedName>
</protein>
<dbReference type="AlphaFoldDB" id="A0A7J8NMX6"/>
<feature type="domain" description="AAA ATPase AAA+ lid" evidence="3">
    <location>
        <begin position="1"/>
        <end position="28"/>
    </location>
</feature>
<gene>
    <name evidence="4" type="ORF">Gorai_020627</name>
</gene>
<dbReference type="PANTHER" id="PTHR45644:SF39">
    <property type="entry name" value="AAA-TYPE ATPASE FAMILY PROTEIN-RELATED"/>
    <property type="match status" value="1"/>
</dbReference>
<keyword evidence="1" id="KW-0547">Nucleotide-binding</keyword>
<dbReference type="GO" id="GO:0005524">
    <property type="term" value="F:ATP binding"/>
    <property type="evidence" value="ECO:0007669"/>
    <property type="project" value="UniProtKB-KW"/>
</dbReference>
<dbReference type="InterPro" id="IPR051701">
    <property type="entry name" value="Mito_OM_Translocase_MSP1"/>
</dbReference>
<proteinExistence type="predicted"/>
<evidence type="ECO:0000313" key="4">
    <source>
        <dbReference type="EMBL" id="MBA0578341.1"/>
    </source>
</evidence>
<dbReference type="EMBL" id="JABEZZ010000001">
    <property type="protein sequence ID" value="MBA0578341.1"/>
    <property type="molecule type" value="Genomic_DNA"/>
</dbReference>
<dbReference type="Pfam" id="PF17862">
    <property type="entry name" value="AAA_lid_3"/>
    <property type="match status" value="1"/>
</dbReference>
<organism evidence="4 5">
    <name type="scientific">Gossypium raimondii</name>
    <name type="common">Peruvian cotton</name>
    <name type="synonym">Gossypium klotzschianum subsp. raimondii</name>
    <dbReference type="NCBI Taxonomy" id="29730"/>
    <lineage>
        <taxon>Eukaryota</taxon>
        <taxon>Viridiplantae</taxon>
        <taxon>Streptophyta</taxon>
        <taxon>Embryophyta</taxon>
        <taxon>Tracheophyta</taxon>
        <taxon>Spermatophyta</taxon>
        <taxon>Magnoliopsida</taxon>
        <taxon>eudicotyledons</taxon>
        <taxon>Gunneridae</taxon>
        <taxon>Pentapetalae</taxon>
        <taxon>rosids</taxon>
        <taxon>malvids</taxon>
        <taxon>Malvales</taxon>
        <taxon>Malvaceae</taxon>
        <taxon>Malvoideae</taxon>
        <taxon>Gossypium</taxon>
    </lineage>
</organism>
<evidence type="ECO:0000259" key="3">
    <source>
        <dbReference type="Pfam" id="PF17862"/>
    </source>
</evidence>
<dbReference type="GO" id="GO:0005741">
    <property type="term" value="C:mitochondrial outer membrane"/>
    <property type="evidence" value="ECO:0007669"/>
    <property type="project" value="TreeGrafter"/>
</dbReference>
<evidence type="ECO:0000256" key="1">
    <source>
        <dbReference type="ARBA" id="ARBA00022741"/>
    </source>
</evidence>
<evidence type="ECO:0000313" key="5">
    <source>
        <dbReference type="Proteomes" id="UP000593578"/>
    </source>
</evidence>
<evidence type="ECO:0000256" key="2">
    <source>
        <dbReference type="ARBA" id="ARBA00022840"/>
    </source>
</evidence>
<comment type="caution">
    <text evidence="4">The sequence shown here is derived from an EMBL/GenBank/DDBJ whole genome shotgun (WGS) entry which is preliminary data.</text>
</comment>
<dbReference type="PANTHER" id="PTHR45644">
    <property type="entry name" value="AAA ATPASE, PUTATIVE (AFU_ORTHOLOGUE AFUA_2G12920)-RELATED-RELATED"/>
    <property type="match status" value="1"/>
</dbReference>
<name>A0A7J8NMX6_GOSRA</name>
<accession>A0A7J8NMX6</accession>